<dbReference type="Pfam" id="PF00296">
    <property type="entry name" value="Bac_luciferase"/>
    <property type="match status" value="1"/>
</dbReference>
<feature type="compositionally biased region" description="Low complexity" evidence="5">
    <location>
        <begin position="369"/>
        <end position="387"/>
    </location>
</feature>
<evidence type="ECO:0000256" key="5">
    <source>
        <dbReference type="SAM" id="MobiDB-lite"/>
    </source>
</evidence>
<evidence type="ECO:0000259" key="6">
    <source>
        <dbReference type="Pfam" id="PF00296"/>
    </source>
</evidence>
<evidence type="ECO:0000256" key="2">
    <source>
        <dbReference type="ARBA" id="ARBA00022630"/>
    </source>
</evidence>
<gene>
    <name evidence="7" type="ORF">GCM10023215_07330</name>
</gene>
<evidence type="ECO:0000256" key="3">
    <source>
        <dbReference type="ARBA" id="ARBA00023002"/>
    </source>
</evidence>
<organism evidence="7 8">
    <name type="scientific">Pseudonocardia yuanmonensis</name>
    <dbReference type="NCBI Taxonomy" id="1095914"/>
    <lineage>
        <taxon>Bacteria</taxon>
        <taxon>Bacillati</taxon>
        <taxon>Actinomycetota</taxon>
        <taxon>Actinomycetes</taxon>
        <taxon>Pseudonocardiales</taxon>
        <taxon>Pseudonocardiaceae</taxon>
        <taxon>Pseudonocardia</taxon>
    </lineage>
</organism>
<evidence type="ECO:0000256" key="4">
    <source>
        <dbReference type="ARBA" id="ARBA00023033"/>
    </source>
</evidence>
<sequence length="395" mass="43232">MSRTSFGLFLAPFHCPAGQNPAAAYAADLDVLELADRLGFDEAWIGEHHSCGSELVPDPFLFVAHALHRTRHLRLGTGVVSLPYHNPLWTADRALFLDHLARGRFLLGVGPGALPTDAAMIGMAPEEQREAFEEDVAVLVRLLRGETVSHRTRRYTLVDARSQLAPYGDGIEVAAAAVASPTGARVAARHGLGLLSLGATTRAGFDALALHWDVMEEQGARYGLPPRRDRWRLVGPMHLAETREQAVEDVRFGLDDWADYTQDVMAAPHFRAAGRTFDERLAWVTGTGLGVIGTPDDAVAQIERLQEQSGGFGTYLLMHHEWARPAATTRSYELFARYVAPRFQGTGPRLVESARLARSRRAELDRRQAQAVAAATARHAADQARSAPSRLTASR</sequence>
<feature type="domain" description="Luciferase-like" evidence="6">
    <location>
        <begin position="6"/>
        <end position="307"/>
    </location>
</feature>
<dbReference type="InterPro" id="IPR036661">
    <property type="entry name" value="Luciferase-like_sf"/>
</dbReference>
<dbReference type="EMBL" id="BAABIC010000002">
    <property type="protein sequence ID" value="GAA4677277.1"/>
    <property type="molecule type" value="Genomic_DNA"/>
</dbReference>
<evidence type="ECO:0000313" key="8">
    <source>
        <dbReference type="Proteomes" id="UP001500325"/>
    </source>
</evidence>
<dbReference type="PANTHER" id="PTHR30137">
    <property type="entry name" value="LUCIFERASE-LIKE MONOOXYGENASE"/>
    <property type="match status" value="1"/>
</dbReference>
<dbReference type="Proteomes" id="UP001500325">
    <property type="component" value="Unassembled WGS sequence"/>
</dbReference>
<protein>
    <submittedName>
        <fullName evidence="7">LLM class flavin-dependent oxidoreductase</fullName>
    </submittedName>
</protein>
<name>A0ABP8VZP9_9PSEU</name>
<reference evidence="8" key="1">
    <citation type="journal article" date="2019" name="Int. J. Syst. Evol. Microbiol.">
        <title>The Global Catalogue of Microorganisms (GCM) 10K type strain sequencing project: providing services to taxonomists for standard genome sequencing and annotation.</title>
        <authorList>
            <consortium name="The Broad Institute Genomics Platform"/>
            <consortium name="The Broad Institute Genome Sequencing Center for Infectious Disease"/>
            <person name="Wu L."/>
            <person name="Ma J."/>
        </authorList>
    </citation>
    <scope>NUCLEOTIDE SEQUENCE [LARGE SCALE GENOMIC DNA]</scope>
    <source>
        <strain evidence="8">JCM 18055</strain>
    </source>
</reference>
<feature type="region of interest" description="Disordered" evidence="5">
    <location>
        <begin position="368"/>
        <end position="395"/>
    </location>
</feature>
<dbReference type="RefSeq" id="WP_345378312.1">
    <property type="nucleotide sequence ID" value="NZ_BAABIC010000002.1"/>
</dbReference>
<evidence type="ECO:0000256" key="1">
    <source>
        <dbReference type="ARBA" id="ARBA00010426"/>
    </source>
</evidence>
<proteinExistence type="inferred from homology"/>
<keyword evidence="8" id="KW-1185">Reference proteome</keyword>
<comment type="caution">
    <text evidence="7">The sequence shown here is derived from an EMBL/GenBank/DDBJ whole genome shotgun (WGS) entry which is preliminary data.</text>
</comment>
<keyword evidence="2" id="KW-0285">Flavoprotein</keyword>
<accession>A0ABP8VZP9</accession>
<dbReference type="InterPro" id="IPR050766">
    <property type="entry name" value="Bact_Lucif_Oxidored"/>
</dbReference>
<comment type="similarity">
    <text evidence="1">Belongs to the bacterial luciferase oxidoreductase family.</text>
</comment>
<dbReference type="PANTHER" id="PTHR30137:SF16">
    <property type="entry name" value="BLL0895 PROTEIN"/>
    <property type="match status" value="1"/>
</dbReference>
<dbReference type="SUPFAM" id="SSF51679">
    <property type="entry name" value="Bacterial luciferase-like"/>
    <property type="match status" value="1"/>
</dbReference>
<keyword evidence="4" id="KW-0503">Monooxygenase</keyword>
<keyword evidence="3" id="KW-0560">Oxidoreductase</keyword>
<dbReference type="InterPro" id="IPR011251">
    <property type="entry name" value="Luciferase-like_dom"/>
</dbReference>
<evidence type="ECO:0000313" key="7">
    <source>
        <dbReference type="EMBL" id="GAA4677277.1"/>
    </source>
</evidence>
<dbReference type="Gene3D" id="3.20.20.30">
    <property type="entry name" value="Luciferase-like domain"/>
    <property type="match status" value="1"/>
</dbReference>